<evidence type="ECO:0000256" key="2">
    <source>
        <dbReference type="ARBA" id="ARBA00009306"/>
    </source>
</evidence>
<keyword evidence="6" id="KW-0997">Cell inner membrane</keyword>
<evidence type="ECO:0000256" key="12">
    <source>
        <dbReference type="RuleBase" id="RU363032"/>
    </source>
</evidence>
<dbReference type="InterPro" id="IPR050809">
    <property type="entry name" value="UgpAE/MalFG_permease"/>
</dbReference>
<dbReference type="PANTHER" id="PTHR43227:SF9">
    <property type="entry name" value="SN-GLYCEROL-3-PHOSPHATE TRANSPORT SYSTEM PERMEASE PROTEIN UGPA"/>
    <property type="match status" value="1"/>
</dbReference>
<comment type="subunit">
    <text evidence="3">The complex is composed of two ATP-binding proteins (UgpC), two transmembrane proteins (UgpA and UgpE) and a solute-binding protein (UgpB).</text>
</comment>
<evidence type="ECO:0000259" key="13">
    <source>
        <dbReference type="PROSITE" id="PS50928"/>
    </source>
</evidence>
<feature type="transmembrane region" description="Helical" evidence="12">
    <location>
        <begin position="65"/>
        <end position="86"/>
    </location>
</feature>
<proteinExistence type="inferred from homology"/>
<dbReference type="PANTHER" id="PTHR43227">
    <property type="entry name" value="BLL4140 PROTEIN"/>
    <property type="match status" value="1"/>
</dbReference>
<evidence type="ECO:0000256" key="9">
    <source>
        <dbReference type="ARBA" id="ARBA00023136"/>
    </source>
</evidence>
<comment type="function">
    <text evidence="10">Part of the ABC transporter complex UgpBAEC involved in sn-glycerol-3-phosphate (G3P) import. Probably responsible for the translocation of the substrate across the membrane.</text>
</comment>
<evidence type="ECO:0000256" key="6">
    <source>
        <dbReference type="ARBA" id="ARBA00022519"/>
    </source>
</evidence>
<evidence type="ECO:0000256" key="8">
    <source>
        <dbReference type="ARBA" id="ARBA00022989"/>
    </source>
</evidence>
<name>A0ABQ1ID55_9PROT</name>
<keyword evidence="8 12" id="KW-1133">Transmembrane helix</keyword>
<evidence type="ECO:0000313" key="14">
    <source>
        <dbReference type="EMBL" id="GGB34319.1"/>
    </source>
</evidence>
<dbReference type="SUPFAM" id="SSF161098">
    <property type="entry name" value="MetI-like"/>
    <property type="match status" value="1"/>
</dbReference>
<dbReference type="InterPro" id="IPR035906">
    <property type="entry name" value="MetI-like_sf"/>
</dbReference>
<protein>
    <recommendedName>
        <fullName evidence="11">sn-glycerol-3-phosphate transport system permease protein UgpA</fullName>
    </recommendedName>
</protein>
<evidence type="ECO:0000256" key="7">
    <source>
        <dbReference type="ARBA" id="ARBA00022692"/>
    </source>
</evidence>
<evidence type="ECO:0000256" key="4">
    <source>
        <dbReference type="ARBA" id="ARBA00022448"/>
    </source>
</evidence>
<evidence type="ECO:0000256" key="10">
    <source>
        <dbReference type="ARBA" id="ARBA00037054"/>
    </source>
</evidence>
<feature type="transmembrane region" description="Helical" evidence="12">
    <location>
        <begin position="256"/>
        <end position="277"/>
    </location>
</feature>
<accession>A0ABQ1ID55</accession>
<evidence type="ECO:0000313" key="15">
    <source>
        <dbReference type="Proteomes" id="UP000603352"/>
    </source>
</evidence>
<keyword evidence="5" id="KW-1003">Cell membrane</keyword>
<keyword evidence="4 12" id="KW-0813">Transport</keyword>
<comment type="similarity">
    <text evidence="2 12">Belongs to the binding-protein-dependent transport system permease family.</text>
</comment>
<organism evidence="14 15">
    <name type="scientific">Tistrella bauzanensis</name>
    <dbReference type="NCBI Taxonomy" id="657419"/>
    <lineage>
        <taxon>Bacteria</taxon>
        <taxon>Pseudomonadati</taxon>
        <taxon>Pseudomonadota</taxon>
        <taxon>Alphaproteobacteria</taxon>
        <taxon>Geminicoccales</taxon>
        <taxon>Geminicoccaceae</taxon>
        <taxon>Tistrella</taxon>
    </lineage>
</organism>
<evidence type="ECO:0000256" key="1">
    <source>
        <dbReference type="ARBA" id="ARBA00004429"/>
    </source>
</evidence>
<gene>
    <name evidence="14" type="primary">ugpA</name>
    <name evidence="14" type="ORF">GCM10011505_14680</name>
</gene>
<evidence type="ECO:0000256" key="5">
    <source>
        <dbReference type="ARBA" id="ARBA00022475"/>
    </source>
</evidence>
<keyword evidence="7 12" id="KW-0812">Transmembrane</keyword>
<comment type="caution">
    <text evidence="14">The sequence shown here is derived from an EMBL/GenBank/DDBJ whole genome shotgun (WGS) entry which is preliminary data.</text>
</comment>
<dbReference type="CDD" id="cd06261">
    <property type="entry name" value="TM_PBP2"/>
    <property type="match status" value="1"/>
</dbReference>
<dbReference type="Pfam" id="PF00528">
    <property type="entry name" value="BPD_transp_1"/>
    <property type="match status" value="1"/>
</dbReference>
<dbReference type="Proteomes" id="UP000603352">
    <property type="component" value="Unassembled WGS sequence"/>
</dbReference>
<dbReference type="InterPro" id="IPR000515">
    <property type="entry name" value="MetI-like"/>
</dbReference>
<feature type="transmembrane region" description="Helical" evidence="12">
    <location>
        <begin position="195"/>
        <end position="217"/>
    </location>
</feature>
<dbReference type="EMBL" id="BMDZ01000012">
    <property type="protein sequence ID" value="GGB34319.1"/>
    <property type="molecule type" value="Genomic_DNA"/>
</dbReference>
<evidence type="ECO:0000256" key="11">
    <source>
        <dbReference type="ARBA" id="ARBA00040780"/>
    </source>
</evidence>
<feature type="domain" description="ABC transmembrane type-1" evidence="13">
    <location>
        <begin position="61"/>
        <end position="273"/>
    </location>
</feature>
<dbReference type="Gene3D" id="1.10.3720.10">
    <property type="entry name" value="MetI-like"/>
    <property type="match status" value="1"/>
</dbReference>
<reference evidence="15" key="1">
    <citation type="journal article" date="2019" name="Int. J. Syst. Evol. Microbiol.">
        <title>The Global Catalogue of Microorganisms (GCM) 10K type strain sequencing project: providing services to taxonomists for standard genome sequencing and annotation.</title>
        <authorList>
            <consortium name="The Broad Institute Genomics Platform"/>
            <consortium name="The Broad Institute Genome Sequencing Center for Infectious Disease"/>
            <person name="Wu L."/>
            <person name="Ma J."/>
        </authorList>
    </citation>
    <scope>NUCLEOTIDE SEQUENCE [LARGE SCALE GENOMIC DNA]</scope>
    <source>
        <strain evidence="15">CGMCC 1.10188</strain>
    </source>
</reference>
<sequence length="284" mass="30797">MLPWLLLAPQLAVLALFFFRPAAEGLRQAFYLSDPFTGDGIFVGLDNFRMLFAQAEYADSIRASLIFAGLVAGVSMAIAFALAAAADRVLGDRPGLRSLIIWPYAVAPAVAGVLWLFLMHPGFGVLARLLHQAGIAWNPLLDGADAMALIVAAAVWKQISYNFVFFFAAIRSVPRSLIEAAAIDGAGPFRRLRDVVWPLISPTSFFLLVMNLIYAFFDSFGIVDAITKGGPGGATRLMVYKAYRDGFQAQDLGGSAAQSIILMALVGVLTVIQFRWIEKRVAYA</sequence>
<feature type="transmembrane region" description="Helical" evidence="12">
    <location>
        <begin position="146"/>
        <end position="170"/>
    </location>
</feature>
<keyword evidence="15" id="KW-1185">Reference proteome</keyword>
<evidence type="ECO:0000256" key="3">
    <source>
        <dbReference type="ARBA" id="ARBA00011557"/>
    </source>
</evidence>
<feature type="transmembrane region" description="Helical" evidence="12">
    <location>
        <begin position="98"/>
        <end position="118"/>
    </location>
</feature>
<comment type="subcellular location">
    <subcellularLocation>
        <location evidence="1">Cell inner membrane</location>
        <topology evidence="1">Multi-pass membrane protein</topology>
    </subcellularLocation>
    <subcellularLocation>
        <location evidence="12">Cell membrane</location>
        <topology evidence="12">Multi-pass membrane protein</topology>
    </subcellularLocation>
</comment>
<dbReference type="PROSITE" id="PS50928">
    <property type="entry name" value="ABC_TM1"/>
    <property type="match status" value="1"/>
</dbReference>
<keyword evidence="9 12" id="KW-0472">Membrane</keyword>